<keyword evidence="6" id="KW-0768">Sushi</keyword>
<dbReference type="InterPro" id="IPR000436">
    <property type="entry name" value="Sushi_SCR_CCP_dom"/>
</dbReference>
<comment type="caution">
    <text evidence="6">Lacks conserved residue(s) required for the propagation of feature annotation.</text>
</comment>
<dbReference type="GO" id="GO:0046872">
    <property type="term" value="F:metal ion binding"/>
    <property type="evidence" value="ECO:0007669"/>
    <property type="project" value="UniProtKB-KW"/>
</dbReference>
<keyword evidence="5 6" id="KW-1015">Disulfide bond</keyword>
<name>A0AA40KFN3_9HYME</name>
<evidence type="ECO:0000313" key="11">
    <source>
        <dbReference type="EMBL" id="KAK1118613.1"/>
    </source>
</evidence>
<keyword evidence="8" id="KW-1133">Transmembrane helix</keyword>
<keyword evidence="2" id="KW-0732">Signal</keyword>
<dbReference type="InterPro" id="IPR018378">
    <property type="entry name" value="C-type_lectin_CS"/>
</dbReference>
<dbReference type="SMART" id="SM00034">
    <property type="entry name" value="CLECT"/>
    <property type="match status" value="1"/>
</dbReference>
<dbReference type="PROSITE" id="PS50923">
    <property type="entry name" value="SUSHI"/>
    <property type="match status" value="11"/>
</dbReference>
<dbReference type="Pfam" id="PF00059">
    <property type="entry name" value="Lectin_C"/>
    <property type="match status" value="1"/>
</dbReference>
<reference evidence="11" key="1">
    <citation type="submission" date="2021-10" db="EMBL/GenBank/DDBJ databases">
        <title>Melipona bicolor Genome sequencing and assembly.</title>
        <authorList>
            <person name="Araujo N.S."/>
            <person name="Arias M.C."/>
        </authorList>
    </citation>
    <scope>NUCLEOTIDE SEQUENCE</scope>
    <source>
        <strain evidence="11">USP_2M_L1-L4_2017</strain>
        <tissue evidence="11">Whole body</tissue>
    </source>
</reference>
<feature type="domain" description="Sushi" evidence="10">
    <location>
        <begin position="645"/>
        <end position="702"/>
    </location>
</feature>
<evidence type="ECO:0000259" key="9">
    <source>
        <dbReference type="PROSITE" id="PS50041"/>
    </source>
</evidence>
<dbReference type="Gene3D" id="2.60.120.260">
    <property type="entry name" value="Galactose-binding domain-like"/>
    <property type="match status" value="1"/>
</dbReference>
<feature type="domain" description="Sushi" evidence="10">
    <location>
        <begin position="905"/>
        <end position="962"/>
    </location>
</feature>
<dbReference type="InterPro" id="IPR016187">
    <property type="entry name" value="CTDL_fold"/>
</dbReference>
<dbReference type="InterPro" id="IPR001304">
    <property type="entry name" value="C-type_lectin-like"/>
</dbReference>
<dbReference type="Pfam" id="PF00084">
    <property type="entry name" value="Sushi"/>
    <property type="match status" value="11"/>
</dbReference>
<dbReference type="PANTHER" id="PTHR45656">
    <property type="entry name" value="PROTEIN CBR-CLEC-78"/>
    <property type="match status" value="1"/>
</dbReference>
<dbReference type="InterPro" id="IPR016186">
    <property type="entry name" value="C-type_lectin-like/link_sf"/>
</dbReference>
<feature type="domain" description="Sushi" evidence="10">
    <location>
        <begin position="703"/>
        <end position="762"/>
    </location>
</feature>
<evidence type="ECO:0008006" key="13">
    <source>
        <dbReference type="Google" id="ProtNLM"/>
    </source>
</evidence>
<keyword evidence="12" id="KW-1185">Reference proteome</keyword>
<dbReference type="Pfam" id="PF22633">
    <property type="entry name" value="F5_F8_type_C_2"/>
    <property type="match status" value="1"/>
</dbReference>
<dbReference type="SMART" id="SM00607">
    <property type="entry name" value="FTP"/>
    <property type="match status" value="1"/>
</dbReference>
<feature type="domain" description="Sushi" evidence="10">
    <location>
        <begin position="409"/>
        <end position="466"/>
    </location>
</feature>
<dbReference type="SUPFAM" id="SSF57535">
    <property type="entry name" value="Complement control module/SCR domain"/>
    <property type="match status" value="11"/>
</dbReference>
<dbReference type="InterPro" id="IPR051277">
    <property type="entry name" value="SEZ6_CSMD_C4BPB_Regulators"/>
</dbReference>
<evidence type="ECO:0000256" key="6">
    <source>
        <dbReference type="PROSITE-ProRule" id="PRU00302"/>
    </source>
</evidence>
<keyword evidence="1" id="KW-0479">Metal-binding</keyword>
<dbReference type="SMART" id="SM00032">
    <property type="entry name" value="CCP"/>
    <property type="match status" value="11"/>
</dbReference>
<comment type="caution">
    <text evidence="11">The sequence shown here is derived from an EMBL/GenBank/DDBJ whole genome shotgun (WGS) entry which is preliminary data.</text>
</comment>
<feature type="disulfide bond" evidence="6">
    <location>
        <begin position="437"/>
        <end position="464"/>
    </location>
</feature>
<organism evidence="11 12">
    <name type="scientific">Melipona bicolor</name>
    <dbReference type="NCBI Taxonomy" id="60889"/>
    <lineage>
        <taxon>Eukaryota</taxon>
        <taxon>Metazoa</taxon>
        <taxon>Ecdysozoa</taxon>
        <taxon>Arthropoda</taxon>
        <taxon>Hexapoda</taxon>
        <taxon>Insecta</taxon>
        <taxon>Pterygota</taxon>
        <taxon>Neoptera</taxon>
        <taxon>Endopterygota</taxon>
        <taxon>Hymenoptera</taxon>
        <taxon>Apocrita</taxon>
        <taxon>Aculeata</taxon>
        <taxon>Apoidea</taxon>
        <taxon>Anthophila</taxon>
        <taxon>Apidae</taxon>
        <taxon>Melipona</taxon>
    </lineage>
</organism>
<feature type="disulfide bond" evidence="6">
    <location>
        <begin position="555"/>
        <end position="582"/>
    </location>
</feature>
<keyword evidence="8" id="KW-0472">Membrane</keyword>
<evidence type="ECO:0000256" key="8">
    <source>
        <dbReference type="SAM" id="Phobius"/>
    </source>
</evidence>
<feature type="domain" description="Sushi" evidence="10">
    <location>
        <begin position="59"/>
        <end position="118"/>
    </location>
</feature>
<feature type="domain" description="Sushi" evidence="10">
    <location>
        <begin position="763"/>
        <end position="844"/>
    </location>
</feature>
<evidence type="ECO:0000256" key="1">
    <source>
        <dbReference type="ARBA" id="ARBA00022723"/>
    </source>
</evidence>
<dbReference type="Proteomes" id="UP001177670">
    <property type="component" value="Unassembled WGS sequence"/>
</dbReference>
<evidence type="ECO:0000256" key="5">
    <source>
        <dbReference type="ARBA" id="ARBA00023157"/>
    </source>
</evidence>
<keyword evidence="4" id="KW-0106">Calcium</keyword>
<evidence type="ECO:0000256" key="4">
    <source>
        <dbReference type="ARBA" id="ARBA00022837"/>
    </source>
</evidence>
<dbReference type="FunFam" id="2.60.120.260:FF:000105">
    <property type="entry name" value="Sushi, von Willebrand factor type A, EGF and pentraxin domain-containing protein 1"/>
    <property type="match status" value="1"/>
</dbReference>
<dbReference type="PANTHER" id="PTHR45656:SF4">
    <property type="entry name" value="PROTEIN CBR-CLEC-78"/>
    <property type="match status" value="1"/>
</dbReference>
<feature type="domain" description="Sushi" evidence="10">
    <location>
        <begin position="963"/>
        <end position="1022"/>
    </location>
</feature>
<evidence type="ECO:0000259" key="10">
    <source>
        <dbReference type="PROSITE" id="PS50923"/>
    </source>
</evidence>
<feature type="disulfide bond" evidence="6">
    <location>
        <begin position="733"/>
        <end position="760"/>
    </location>
</feature>
<sequence>MRHAWEFNQDFSLPRVIAIVQCILKVTLGHTEFIFVGAVERQDFKTLQLNCVIFLNAGLKCGHPAVPMNAKVSLSDESLATGTLATYACDVGYELFGSGSLTCNARGKWQGDLPFCGTNVAFRKPTNQSTTVRGGDAGHGNDGDSSTEHDGKRCTETQSEPSPWWKVDLLKSYSVKVVRVTTRGCCGHQPLQDIEIRVGNSSVELQRNPLCAWFPGTIEEGITKTFVCARALIGQYVFLQLVGVEGSLSLCEVEVFAVDEFSTDRCAYSGTPADADLAAFNSTCYEFIVKKGGSFQEARNYCRARGGDLVHGFQGAASVYILNNLERRKDKLKTQLVWIGAQKEPLITARTWRWVDGEIVQKPSWGKDQPNNYNGEQNCVVLDGGRSWLWNDVGCNLDYLHWICQSRPPTCGSPEKSENTTITGTKRTIGTTIDYVCPDGYMLIGSKSRTCESSGFWSGEPATCKFVDCGPLPDLENGVITLVDKRTTYGAFADYACKENYTLLGDVRRRCGDGGIWSGHHSQCLFDWCPEPPQINGGVVTTTGRRAGSTASYSCQNGFILFGDNVLTCDVGGEWSGKAPQCRFVDCGAPAQIEFGSVTLINGTTTVKSLAVYTCLEDYWLVGEARQECTKEGKWSNDTPSCELITCEEPEVPAGSYVVGYDLNVHSAIEYHCEAGYLLQGESRHTCGRDGEWSGEVPTCEYVDCGKVLPVLNGAAEYVNGTTHLGSEITYSCTRNYRLNGVSRRYCLDNGQWSDATPKCEEIRCPEPIYAEHGILSVTGNDRMYGRTLIRTGTPENSNTGATSYKIGALAKYRCERGYKVVGEPLSTCEDNGKWSGEVPRCVYVDCGKPEHIQHGKYTLTSNATYYGAAALYECDNNFELDGFARRLCLENGTWSSDTPVCKEIRCKNPEKDGVLSTQVSTHSVGGVAHYSCPRGFYMEGNETRVCLQNGSWSGSTPACFSVDCKHPEAIENGRVIVVNGTTTYGGTAEYHCLPQYERAGPFLRKCLDTGSWSGEEPKCEFAPNEVAEAQGVGTSVGIGAGVIIFILIILGLVYLRLRKATPVKNTENVQAAERKEDQNAAVMSYATLNDGTSNTMYENVPEDGLYDSPYSLSGSTYGYGTNMRRHYGRSGHYEAEPVSNRNGITINGVSVR</sequence>
<dbReference type="InterPro" id="IPR006585">
    <property type="entry name" value="FTP1"/>
</dbReference>
<dbReference type="EMBL" id="JAHYIQ010000042">
    <property type="protein sequence ID" value="KAK1118613.1"/>
    <property type="molecule type" value="Genomic_DNA"/>
</dbReference>
<keyword evidence="3" id="KW-0677">Repeat</keyword>
<feature type="disulfide bond" evidence="6">
    <location>
        <begin position="993"/>
        <end position="1020"/>
    </location>
</feature>
<feature type="disulfide bond" evidence="6">
    <location>
        <begin position="89"/>
        <end position="116"/>
    </location>
</feature>
<gene>
    <name evidence="11" type="ORF">K0M31_014919</name>
</gene>
<feature type="disulfide bond" evidence="6">
    <location>
        <begin position="875"/>
        <end position="902"/>
    </location>
</feature>
<dbReference type="SUPFAM" id="SSF56436">
    <property type="entry name" value="C-type lectin-like"/>
    <property type="match status" value="1"/>
</dbReference>
<accession>A0AA40KFN3</accession>
<evidence type="ECO:0000256" key="3">
    <source>
        <dbReference type="ARBA" id="ARBA00022737"/>
    </source>
</evidence>
<feature type="region of interest" description="Disordered" evidence="7">
    <location>
        <begin position="127"/>
        <end position="159"/>
    </location>
</feature>
<dbReference type="PROSITE" id="PS00615">
    <property type="entry name" value="C_TYPE_LECTIN_1"/>
    <property type="match status" value="1"/>
</dbReference>
<evidence type="ECO:0000313" key="12">
    <source>
        <dbReference type="Proteomes" id="UP001177670"/>
    </source>
</evidence>
<feature type="disulfide bond" evidence="6">
    <location>
        <begin position="815"/>
        <end position="842"/>
    </location>
</feature>
<evidence type="ECO:0000256" key="7">
    <source>
        <dbReference type="SAM" id="MobiDB-lite"/>
    </source>
</evidence>
<feature type="disulfide bond" evidence="6">
    <location>
        <begin position="673"/>
        <end position="700"/>
    </location>
</feature>
<feature type="domain" description="Sushi" evidence="10">
    <location>
        <begin position="467"/>
        <end position="526"/>
    </location>
</feature>
<feature type="transmembrane region" description="Helical" evidence="8">
    <location>
        <begin position="1037"/>
        <end position="1056"/>
    </location>
</feature>
<dbReference type="Gene3D" id="2.10.70.10">
    <property type="entry name" value="Complement Module, domain 1"/>
    <property type="match status" value="11"/>
</dbReference>
<proteinExistence type="predicted"/>
<feature type="domain" description="Sushi" evidence="10">
    <location>
        <begin position="845"/>
        <end position="904"/>
    </location>
</feature>
<feature type="compositionally biased region" description="Basic and acidic residues" evidence="7">
    <location>
        <begin position="139"/>
        <end position="155"/>
    </location>
</feature>
<feature type="domain" description="Sushi" evidence="10">
    <location>
        <begin position="585"/>
        <end position="644"/>
    </location>
</feature>
<dbReference type="InterPro" id="IPR008979">
    <property type="entry name" value="Galactose-bd-like_sf"/>
</dbReference>
<dbReference type="InterPro" id="IPR035976">
    <property type="entry name" value="Sushi/SCR/CCP_sf"/>
</dbReference>
<evidence type="ECO:0000256" key="2">
    <source>
        <dbReference type="ARBA" id="ARBA00022729"/>
    </source>
</evidence>
<keyword evidence="8" id="KW-0812">Transmembrane</keyword>
<feature type="domain" description="C-type lectin" evidence="9">
    <location>
        <begin position="280"/>
        <end position="396"/>
    </location>
</feature>
<dbReference type="Gene3D" id="3.10.100.10">
    <property type="entry name" value="Mannose-Binding Protein A, subunit A"/>
    <property type="match status" value="1"/>
</dbReference>
<dbReference type="CDD" id="cd00033">
    <property type="entry name" value="CCP"/>
    <property type="match status" value="11"/>
</dbReference>
<dbReference type="SUPFAM" id="SSF49785">
    <property type="entry name" value="Galactose-binding domain-like"/>
    <property type="match status" value="1"/>
</dbReference>
<feature type="disulfide bond" evidence="6">
    <location>
        <begin position="615"/>
        <end position="642"/>
    </location>
</feature>
<feature type="disulfide bond" evidence="6">
    <location>
        <begin position="497"/>
        <end position="524"/>
    </location>
</feature>
<dbReference type="PROSITE" id="PS50041">
    <property type="entry name" value="C_TYPE_LECTIN_2"/>
    <property type="match status" value="1"/>
</dbReference>
<dbReference type="AlphaFoldDB" id="A0AA40KFN3"/>
<feature type="disulfide bond" evidence="6">
    <location>
        <begin position="933"/>
        <end position="960"/>
    </location>
</feature>
<feature type="domain" description="Sushi" evidence="10">
    <location>
        <begin position="527"/>
        <end position="584"/>
    </location>
</feature>
<protein>
    <recommendedName>
        <fullName evidence="13">Sushi, von Willebrand factor type A, EGF and pentraxin domain-containing protein 1</fullName>
    </recommendedName>
</protein>